<dbReference type="RefSeq" id="WP_039397167.1">
    <property type="nucleotide sequence ID" value="NZ_JTDK01000006.1"/>
</dbReference>
<comment type="caution">
    <text evidence="1">The sequence shown here is derived from an EMBL/GenBank/DDBJ whole genome shotgun (WGS) entry which is preliminary data.</text>
</comment>
<keyword evidence="2" id="KW-1185">Reference proteome</keyword>
<proteinExistence type="predicted"/>
<accession>A0A0B2A4V9</accession>
<dbReference type="EMBL" id="JTDK01000006">
    <property type="protein sequence ID" value="KHK98549.1"/>
    <property type="molecule type" value="Genomic_DNA"/>
</dbReference>
<protein>
    <submittedName>
        <fullName evidence="1">Uncharacterized protein</fullName>
    </submittedName>
</protein>
<name>A0A0B2A4V9_9MICO</name>
<gene>
    <name evidence="1" type="ORF">LK09_06125</name>
</gene>
<organism evidence="1 2">
    <name type="scientific">Microbacterium mangrovi</name>
    <dbReference type="NCBI Taxonomy" id="1348253"/>
    <lineage>
        <taxon>Bacteria</taxon>
        <taxon>Bacillati</taxon>
        <taxon>Actinomycetota</taxon>
        <taxon>Actinomycetes</taxon>
        <taxon>Micrococcales</taxon>
        <taxon>Microbacteriaceae</taxon>
        <taxon>Microbacterium</taxon>
    </lineage>
</organism>
<reference evidence="1 2" key="1">
    <citation type="submission" date="2014-11" db="EMBL/GenBank/DDBJ databases">
        <title>Genome sequence of Microbacterium mangrovi MUSC 115(T).</title>
        <authorList>
            <person name="Lee L.-H."/>
        </authorList>
    </citation>
    <scope>NUCLEOTIDE SEQUENCE [LARGE SCALE GENOMIC DNA]</scope>
    <source>
        <strain evidence="1 2">MUSC 115</strain>
    </source>
</reference>
<dbReference type="AlphaFoldDB" id="A0A0B2A4V9"/>
<sequence length="162" mass="17726">MSPTLTAALLGAAAAGLFALFGAWVQGRREHVKWLREKRYDAYTKAEALFINISMQLVHLDELKKRVSAVTETNDPAEIAEETDRGKAKVRSMMDSMATDLTAITILGPEPVTLAAKSLAQASAFGDQAAIQEADRALLTAMRVALGSARRPWYKFWAPKGY</sequence>
<evidence type="ECO:0000313" key="2">
    <source>
        <dbReference type="Proteomes" id="UP000031030"/>
    </source>
</evidence>
<dbReference type="OrthoDB" id="5084045at2"/>
<evidence type="ECO:0000313" key="1">
    <source>
        <dbReference type="EMBL" id="KHK98549.1"/>
    </source>
</evidence>
<dbReference type="Proteomes" id="UP000031030">
    <property type="component" value="Unassembled WGS sequence"/>
</dbReference>